<dbReference type="Gene3D" id="3.60.15.10">
    <property type="entry name" value="Ribonuclease Z/Hydroxyacylglutathione hydrolase-like"/>
    <property type="match status" value="1"/>
</dbReference>
<keyword evidence="3" id="KW-1185">Reference proteome</keyword>
<evidence type="ECO:0000313" key="2">
    <source>
        <dbReference type="EMBL" id="NIH56619.1"/>
    </source>
</evidence>
<dbReference type="SMART" id="SM00849">
    <property type="entry name" value="Lactamase_B"/>
    <property type="match status" value="1"/>
</dbReference>
<dbReference type="InterPro" id="IPR036866">
    <property type="entry name" value="RibonucZ/Hydroxyglut_hydro"/>
</dbReference>
<evidence type="ECO:0000313" key="3">
    <source>
        <dbReference type="Proteomes" id="UP000749311"/>
    </source>
</evidence>
<dbReference type="PANTHER" id="PTHR43084">
    <property type="entry name" value="PERSULFIDE DIOXYGENASE ETHE1"/>
    <property type="match status" value="1"/>
</dbReference>
<accession>A0ABX0SE35</accession>
<dbReference type="PANTHER" id="PTHR43084:SF1">
    <property type="entry name" value="PERSULFIDE DIOXYGENASE ETHE1, MITOCHONDRIAL"/>
    <property type="match status" value="1"/>
</dbReference>
<gene>
    <name evidence="2" type="ORF">FB473_001264</name>
</gene>
<dbReference type="Proteomes" id="UP000749311">
    <property type="component" value="Unassembled WGS sequence"/>
</dbReference>
<dbReference type="InterPro" id="IPR051682">
    <property type="entry name" value="Mito_Persulfide_Diox"/>
</dbReference>
<comment type="caution">
    <text evidence="2">The sequence shown here is derived from an EMBL/GenBank/DDBJ whole genome shotgun (WGS) entry which is preliminary data.</text>
</comment>
<dbReference type="EMBL" id="JAAMOZ010000001">
    <property type="protein sequence ID" value="NIH56619.1"/>
    <property type="molecule type" value="Genomic_DNA"/>
</dbReference>
<organism evidence="2 3">
    <name type="scientific">Brooklawnia cerclae</name>
    <dbReference type="NCBI Taxonomy" id="349934"/>
    <lineage>
        <taxon>Bacteria</taxon>
        <taxon>Bacillati</taxon>
        <taxon>Actinomycetota</taxon>
        <taxon>Actinomycetes</taxon>
        <taxon>Propionibacteriales</taxon>
        <taxon>Propionibacteriaceae</taxon>
        <taxon>Brooklawnia</taxon>
    </lineage>
</organism>
<name>A0ABX0SE35_9ACTN</name>
<reference evidence="2 3" key="1">
    <citation type="submission" date="2020-02" db="EMBL/GenBank/DDBJ databases">
        <title>Sequencing the genomes of 1000 actinobacteria strains.</title>
        <authorList>
            <person name="Klenk H.-P."/>
        </authorList>
    </citation>
    <scope>NUCLEOTIDE SEQUENCE [LARGE SCALE GENOMIC DNA]</scope>
    <source>
        <strain evidence="2 3">DSM 19609</strain>
    </source>
</reference>
<protein>
    <submittedName>
        <fullName evidence="2">Hydroxyacylglutathione hydrolase</fullName>
        <ecNumber evidence="2">3.1.2.6</ecNumber>
    </submittedName>
</protein>
<dbReference type="EC" id="3.1.2.6" evidence="2"/>
<dbReference type="Pfam" id="PF00753">
    <property type="entry name" value="Lactamase_B"/>
    <property type="match status" value="1"/>
</dbReference>
<dbReference type="RefSeq" id="WP_167165699.1">
    <property type="nucleotide sequence ID" value="NZ_BAAAOO010000015.1"/>
</dbReference>
<keyword evidence="2" id="KW-0378">Hydrolase</keyword>
<sequence>MGVKVVPIETRWAGFINYCYLLVDEDAREAALVDPSWDYGKIMDVLDAQGVVLRYILVTHSHLDHINLVRRFSERFPAASVVLSREEHDQSGFGEPGDRYVRDGERLPLGRGHIGCMVTPGHTRGSTCYLWEDNLFTGDTLFPDGCGICESHAAASALFDSVRRILSVVDPSTRLYSGHCYHVANGLTFERAMKTNIYLQIDSRETFCGFRMRPGQKNLFAFGSLACEED</sequence>
<feature type="domain" description="Metallo-beta-lactamase" evidence="1">
    <location>
        <begin position="16"/>
        <end position="179"/>
    </location>
</feature>
<evidence type="ECO:0000259" key="1">
    <source>
        <dbReference type="SMART" id="SM00849"/>
    </source>
</evidence>
<dbReference type="GO" id="GO:0004416">
    <property type="term" value="F:hydroxyacylglutathione hydrolase activity"/>
    <property type="evidence" value="ECO:0007669"/>
    <property type="project" value="UniProtKB-EC"/>
</dbReference>
<proteinExistence type="predicted"/>
<dbReference type="InterPro" id="IPR001279">
    <property type="entry name" value="Metallo-B-lactamas"/>
</dbReference>
<dbReference type="SUPFAM" id="SSF56281">
    <property type="entry name" value="Metallo-hydrolase/oxidoreductase"/>
    <property type="match status" value="1"/>
</dbReference>